<keyword evidence="2" id="KW-0812">Transmembrane</keyword>
<protein>
    <recommendedName>
        <fullName evidence="3">Protein kinase domain-containing protein</fullName>
    </recommendedName>
</protein>
<dbReference type="OrthoDB" id="5396681at2759"/>
<feature type="compositionally biased region" description="Low complexity" evidence="1">
    <location>
        <begin position="1122"/>
        <end position="1134"/>
    </location>
</feature>
<dbReference type="InterPro" id="IPR058257">
    <property type="entry name" value="CorA-like_dom"/>
</dbReference>
<dbReference type="SMART" id="SM00220">
    <property type="entry name" value="S_TKc"/>
    <property type="match status" value="1"/>
</dbReference>
<evidence type="ECO:0000313" key="5">
    <source>
        <dbReference type="Proteomes" id="UP000717696"/>
    </source>
</evidence>
<keyword evidence="2" id="KW-0472">Membrane</keyword>
<keyword evidence="5" id="KW-1185">Reference proteome</keyword>
<dbReference type="PROSITE" id="PS50011">
    <property type="entry name" value="PROTEIN_KINASE_DOM"/>
    <property type="match status" value="1"/>
</dbReference>
<feature type="transmembrane region" description="Helical" evidence="2">
    <location>
        <begin position="573"/>
        <end position="597"/>
    </location>
</feature>
<organism evidence="4 5">
    <name type="scientific">Dactylonectria estremocensis</name>
    <dbReference type="NCBI Taxonomy" id="1079267"/>
    <lineage>
        <taxon>Eukaryota</taxon>
        <taxon>Fungi</taxon>
        <taxon>Dikarya</taxon>
        <taxon>Ascomycota</taxon>
        <taxon>Pezizomycotina</taxon>
        <taxon>Sordariomycetes</taxon>
        <taxon>Hypocreomycetidae</taxon>
        <taxon>Hypocreales</taxon>
        <taxon>Nectriaceae</taxon>
        <taxon>Dactylonectria</taxon>
    </lineage>
</organism>
<dbReference type="InterPro" id="IPR000719">
    <property type="entry name" value="Prot_kinase_dom"/>
</dbReference>
<dbReference type="EMBL" id="JAGMUU010000003">
    <property type="protein sequence ID" value="KAH7157257.1"/>
    <property type="molecule type" value="Genomic_DNA"/>
</dbReference>
<feature type="compositionally biased region" description="Polar residues" evidence="1">
    <location>
        <begin position="359"/>
        <end position="375"/>
    </location>
</feature>
<feature type="region of interest" description="Disordered" evidence="1">
    <location>
        <begin position="1177"/>
        <end position="1196"/>
    </location>
</feature>
<feature type="transmembrane region" description="Helical" evidence="2">
    <location>
        <begin position="684"/>
        <end position="707"/>
    </location>
</feature>
<feature type="transmembrane region" description="Helical" evidence="2">
    <location>
        <begin position="533"/>
        <end position="553"/>
    </location>
</feature>
<feature type="compositionally biased region" description="Polar residues" evidence="1">
    <location>
        <begin position="1177"/>
        <end position="1192"/>
    </location>
</feature>
<dbReference type="Gene3D" id="1.10.510.10">
    <property type="entry name" value="Transferase(Phosphotransferase) domain 1"/>
    <property type="match status" value="1"/>
</dbReference>
<dbReference type="GO" id="GO:0005524">
    <property type="term" value="F:ATP binding"/>
    <property type="evidence" value="ECO:0007669"/>
    <property type="project" value="InterPro"/>
</dbReference>
<dbReference type="SUPFAM" id="SSF56112">
    <property type="entry name" value="Protein kinase-like (PK-like)"/>
    <property type="match status" value="1"/>
</dbReference>
<name>A0A9P9FB13_9HYPO</name>
<feature type="region of interest" description="Disordered" evidence="1">
    <location>
        <begin position="1112"/>
        <end position="1169"/>
    </location>
</feature>
<feature type="compositionally biased region" description="Basic and acidic residues" evidence="1">
    <location>
        <begin position="1137"/>
        <end position="1147"/>
    </location>
</feature>
<dbReference type="InterPro" id="IPR011009">
    <property type="entry name" value="Kinase-like_dom_sf"/>
</dbReference>
<dbReference type="GO" id="GO:0004672">
    <property type="term" value="F:protein kinase activity"/>
    <property type="evidence" value="ECO:0007669"/>
    <property type="project" value="InterPro"/>
</dbReference>
<evidence type="ECO:0000259" key="3">
    <source>
        <dbReference type="PROSITE" id="PS50011"/>
    </source>
</evidence>
<comment type="caution">
    <text evidence="4">The sequence shown here is derived from an EMBL/GenBank/DDBJ whole genome shotgun (WGS) entry which is preliminary data.</text>
</comment>
<feature type="region of interest" description="Disordered" evidence="1">
    <location>
        <begin position="359"/>
        <end position="381"/>
    </location>
</feature>
<dbReference type="Gene3D" id="1.20.58.340">
    <property type="entry name" value="Magnesium transport protein CorA, transmembrane region"/>
    <property type="match status" value="1"/>
</dbReference>
<proteinExistence type="predicted"/>
<evidence type="ECO:0000256" key="2">
    <source>
        <dbReference type="SAM" id="Phobius"/>
    </source>
</evidence>
<gene>
    <name evidence="4" type="ORF">B0J13DRAFT_435115</name>
</gene>
<dbReference type="PANTHER" id="PTHR34706:SF1">
    <property type="entry name" value="VWFA DOMAIN-CONTAINING PROTEIN"/>
    <property type="match status" value="1"/>
</dbReference>
<feature type="compositionally biased region" description="Polar residues" evidence="1">
    <location>
        <begin position="1148"/>
        <end position="1166"/>
    </location>
</feature>
<feature type="compositionally biased region" description="Basic and acidic residues" evidence="1">
    <location>
        <begin position="1112"/>
        <end position="1121"/>
    </location>
</feature>
<dbReference type="Proteomes" id="UP000717696">
    <property type="component" value="Unassembled WGS sequence"/>
</dbReference>
<dbReference type="Pfam" id="PF00069">
    <property type="entry name" value="Pkinase"/>
    <property type="match status" value="1"/>
</dbReference>
<dbReference type="Pfam" id="PF26616">
    <property type="entry name" value="CorA-like"/>
    <property type="match status" value="1"/>
</dbReference>
<evidence type="ECO:0000313" key="4">
    <source>
        <dbReference type="EMBL" id="KAH7157257.1"/>
    </source>
</evidence>
<keyword evidence="2" id="KW-1133">Transmembrane helix</keyword>
<evidence type="ECO:0000256" key="1">
    <source>
        <dbReference type="SAM" id="MobiDB-lite"/>
    </source>
</evidence>
<reference evidence="4" key="1">
    <citation type="journal article" date="2021" name="Nat. Commun.">
        <title>Genetic determinants of endophytism in the Arabidopsis root mycobiome.</title>
        <authorList>
            <person name="Mesny F."/>
            <person name="Miyauchi S."/>
            <person name="Thiergart T."/>
            <person name="Pickel B."/>
            <person name="Atanasova L."/>
            <person name="Karlsson M."/>
            <person name="Huettel B."/>
            <person name="Barry K.W."/>
            <person name="Haridas S."/>
            <person name="Chen C."/>
            <person name="Bauer D."/>
            <person name="Andreopoulos W."/>
            <person name="Pangilinan J."/>
            <person name="LaButti K."/>
            <person name="Riley R."/>
            <person name="Lipzen A."/>
            <person name="Clum A."/>
            <person name="Drula E."/>
            <person name="Henrissat B."/>
            <person name="Kohler A."/>
            <person name="Grigoriev I.V."/>
            <person name="Martin F.M."/>
            <person name="Hacquard S."/>
        </authorList>
    </citation>
    <scope>NUCLEOTIDE SEQUENCE</scope>
    <source>
        <strain evidence="4">MPI-CAGE-AT-0021</strain>
    </source>
</reference>
<accession>A0A9P9FB13</accession>
<dbReference type="PANTHER" id="PTHR34706">
    <property type="entry name" value="SLR1338 PROTEIN"/>
    <property type="match status" value="1"/>
</dbReference>
<sequence>MPEQYSSYKLRTDVLESWLRHTFEDPTIVAEPRNGFFVFDLPGGQVLTDYYPTNNLRSGNLKRALNKHYNDLNANKDRLFDAEDGIVDFLEARDGETKYQQKSTESATELESHLLENRKDPKCRHIFLEYVHSFGLSELPKDYSMTGFFSEDSLAIAHDDVLKIPELGRSGRELRVSYLLRSVELTSEEDDENIGEKKWPWRVRQMAVYHSFDFVTGRALWLNLKANSLMKETITDAVAELPELKTSSLGSLPSKFEATLATHLIFADWCDSNWRSCINEFESDLCKVLIKGKTARITQKDESTAVRDTLKRKMSLRSQSTFQTRKEQRAQTSESVIRSIRANPGSLLSTVHRSLSKLTDQQDASLSKSTATQKPVTGPSESVEMLSEHMKDLQDLDTFSFGELQDLHHMGEQLHEMSLVIQLDAQALRDIREYYSSLMANNDVPKEIRDNCKSSVARFIWKVDRVAKNLEIRLTQLESMKTWLDDGKALFDGILQFKSLQINKILAEVAVDQSQRMQEIANKTEKETESMHIITFVTLAFLPGTFVATFFQSGLFQWKEDGHNMRDSLKFNWIAFSFFAAICFPLMAVIFGMWWLWLRRRNRVRPGAGEAYGHSQTHTMAFTRDYHMMIGAPVDEFAQYVTHNHLKGRQGDNPNAEFIPRSALVRYWTLDKLKSILLACQPPIYNAAQVIDGGFICVFSILVYIGYPAAIAQFTGKGLDDHRPPFAAVPPEEWPTHPQYEEIYNKFRKHQWAFAPLEFRNGAIHKRTIDPQTILPVEYEAELGRNSGANDVALIWKVKIHEDTVVFKVYHEAASDIFSSEADVYTLLPRDYERYIVKYHGSFKQADKNIIILEYAPGGSLLDLFERTRLPNPDEVKTLWKELFQLLIALYMMHEMEVPADCSTLVLSGTHHDIQPVNILVFTQDTNSEYNVYFKLADFGTARIIRTLSADADTQAGNNDGNRMYSELFLSSYTRELGELTTAPESCPIHPVQDEVPKKVNPTVDVWGLGAVFSETLIWSILGEDGRESYRKRRKEENQEHRWMKGSGYDACFHDGTKALEAVKSMHHEAVLQTRRIDTLSPKISEVILGHMLQPWEDRLDTMGTLTKAKRVLEQPGEEKTPTPTSHPSTPSSRNRNRSELEREVSETSRNSGDLSPIAQDNSTRVFPSLPLASPITMSDWSPGSSNQTSSRHSIHELKSGSALGVNVKPITCRDVYIMLIRKGSQLRHRFGVGSSSEALNVLGIHQALAQITAVGGREQLVLIDDFASMQLHKENVAETARVISYYVKRADPNDMELYFASDVSARYGCKNSTHVENIIRKHKFLDGECPMGQCLANILDHVWKTFKKSSNPVSIYVLTDGVWETEDDQIDHVIARSAMRLAEKDFSPQSIMIQFIRFGQSPVGYRRLKQLDDDLVQTYNLGA</sequence>
<feature type="domain" description="Protein kinase" evidence="3">
    <location>
        <begin position="781"/>
        <end position="1113"/>
    </location>
</feature>